<keyword evidence="3" id="KW-1185">Reference proteome</keyword>
<dbReference type="CDD" id="cd24032">
    <property type="entry name" value="ASKHA_NBD_TsaB"/>
    <property type="match status" value="1"/>
</dbReference>
<dbReference type="InterPro" id="IPR022496">
    <property type="entry name" value="T6A_TsaB"/>
</dbReference>
<dbReference type="Gene3D" id="3.30.420.40">
    <property type="match status" value="2"/>
</dbReference>
<dbReference type="GO" id="GO:0016740">
    <property type="term" value="F:transferase activity"/>
    <property type="evidence" value="ECO:0007669"/>
    <property type="project" value="UniProtKB-KW"/>
</dbReference>
<dbReference type="AlphaFoldDB" id="A0A4V3BF05"/>
<evidence type="ECO:0000259" key="1">
    <source>
        <dbReference type="Pfam" id="PF00814"/>
    </source>
</evidence>
<proteinExistence type="predicted"/>
<dbReference type="RefSeq" id="WP_133443582.1">
    <property type="nucleotide sequence ID" value="NZ_SCWB01000006.1"/>
</dbReference>
<keyword evidence="2" id="KW-0808">Transferase</keyword>
<dbReference type="OrthoDB" id="9784166at2"/>
<dbReference type="SUPFAM" id="SSF53067">
    <property type="entry name" value="Actin-like ATPase domain"/>
    <property type="match status" value="2"/>
</dbReference>
<protein>
    <submittedName>
        <fullName evidence="2">tRNA (Adenosine(37)-N6)-threonylcarbamoyltransferase complex dimerization subunit type 1 TsaB</fullName>
    </submittedName>
</protein>
<comment type="caution">
    <text evidence="2">The sequence shown here is derived from an EMBL/GenBank/DDBJ whole genome shotgun (WGS) entry which is preliminary data.</text>
</comment>
<dbReference type="InterPro" id="IPR000905">
    <property type="entry name" value="Gcp-like_dom"/>
</dbReference>
<dbReference type="Pfam" id="PF00814">
    <property type="entry name" value="TsaD"/>
    <property type="match status" value="1"/>
</dbReference>
<name>A0A4V3BF05_9STAP</name>
<dbReference type="PANTHER" id="PTHR11735:SF11">
    <property type="entry name" value="TRNA THREONYLCARBAMOYLADENOSINE BIOSYNTHESIS PROTEIN TSAB"/>
    <property type="match status" value="1"/>
</dbReference>
<sequence>MKLLHIDTANQPLSVSVSDDIEVLAEFNSAKKINHSMTLMPAIEHVMNYAGLEMNELDGIVVSKGPGSYTGLRIGVTVAKTLAYTLGIPLYAASSLKALAATVRMHEFLLVPVIDARRNAVYAGIYRYKGVKVETIKEDSYMTIDELNNYLKNQHFPYLFLGMDAVKLENQLKGSNFYCIPRSVEMRRLIDTEHDSVDVHSFEPTYLRISEAERNWLNNQD</sequence>
<accession>A0A4V3BF05</accession>
<dbReference type="InterPro" id="IPR043129">
    <property type="entry name" value="ATPase_NBD"/>
</dbReference>
<dbReference type="NCBIfam" id="TIGR03725">
    <property type="entry name" value="T6A_YeaZ"/>
    <property type="match status" value="1"/>
</dbReference>
<dbReference type="GO" id="GO:0005829">
    <property type="term" value="C:cytosol"/>
    <property type="evidence" value="ECO:0007669"/>
    <property type="project" value="TreeGrafter"/>
</dbReference>
<organism evidence="2 3">
    <name type="scientific">Macrococcus lamae</name>
    <dbReference type="NCBI Taxonomy" id="198484"/>
    <lineage>
        <taxon>Bacteria</taxon>
        <taxon>Bacillati</taxon>
        <taxon>Bacillota</taxon>
        <taxon>Bacilli</taxon>
        <taxon>Bacillales</taxon>
        <taxon>Staphylococcaceae</taxon>
        <taxon>Macrococcus</taxon>
    </lineage>
</organism>
<reference evidence="2 3" key="1">
    <citation type="submission" date="2019-01" db="EMBL/GenBank/DDBJ databases">
        <title>Draft genome sequences of the type strains of six Macrococcus species.</title>
        <authorList>
            <person name="Mazhar S."/>
            <person name="Altermann E."/>
            <person name="Hill C."/>
            <person name="Mcauliffe O."/>
        </authorList>
    </citation>
    <scope>NUCLEOTIDE SEQUENCE [LARGE SCALE GENOMIC DNA]</scope>
    <source>
        <strain evidence="2 3">CCM4815</strain>
    </source>
</reference>
<dbReference type="Proteomes" id="UP000294802">
    <property type="component" value="Unassembled WGS sequence"/>
</dbReference>
<gene>
    <name evidence="2" type="primary">tsaB</name>
    <name evidence="2" type="ORF">ERX29_04880</name>
</gene>
<dbReference type="GO" id="GO:0002949">
    <property type="term" value="P:tRNA threonylcarbamoyladenosine modification"/>
    <property type="evidence" value="ECO:0007669"/>
    <property type="project" value="InterPro"/>
</dbReference>
<evidence type="ECO:0000313" key="2">
    <source>
        <dbReference type="EMBL" id="TDM12160.1"/>
    </source>
</evidence>
<dbReference type="EMBL" id="SCWB01000006">
    <property type="protein sequence ID" value="TDM12160.1"/>
    <property type="molecule type" value="Genomic_DNA"/>
</dbReference>
<feature type="domain" description="Gcp-like" evidence="1">
    <location>
        <begin position="33"/>
        <end position="150"/>
    </location>
</feature>
<evidence type="ECO:0000313" key="3">
    <source>
        <dbReference type="Proteomes" id="UP000294802"/>
    </source>
</evidence>
<dbReference type="PANTHER" id="PTHR11735">
    <property type="entry name" value="TRNA N6-ADENOSINE THREONYLCARBAMOYLTRANSFERASE"/>
    <property type="match status" value="1"/>
</dbReference>